<feature type="compositionally biased region" description="Basic and acidic residues" evidence="1">
    <location>
        <begin position="64"/>
        <end position="215"/>
    </location>
</feature>
<feature type="compositionally biased region" description="Basic and acidic residues" evidence="1">
    <location>
        <begin position="229"/>
        <end position="241"/>
    </location>
</feature>
<gene>
    <name evidence="2" type="ORF">GcM1_193005</name>
</gene>
<dbReference type="Proteomes" id="UP000285326">
    <property type="component" value="Unassembled WGS sequence"/>
</dbReference>
<proteinExistence type="predicted"/>
<feature type="compositionally biased region" description="Low complexity" evidence="1">
    <location>
        <begin position="311"/>
        <end position="321"/>
    </location>
</feature>
<feature type="compositionally biased region" description="Basic and acidic residues" evidence="1">
    <location>
        <begin position="349"/>
        <end position="359"/>
    </location>
</feature>
<evidence type="ECO:0000313" key="2">
    <source>
        <dbReference type="EMBL" id="RKF80376.1"/>
    </source>
</evidence>
<organism evidence="2 3">
    <name type="scientific">Golovinomyces cichoracearum</name>
    <dbReference type="NCBI Taxonomy" id="62708"/>
    <lineage>
        <taxon>Eukaryota</taxon>
        <taxon>Fungi</taxon>
        <taxon>Dikarya</taxon>
        <taxon>Ascomycota</taxon>
        <taxon>Pezizomycotina</taxon>
        <taxon>Leotiomycetes</taxon>
        <taxon>Erysiphales</taxon>
        <taxon>Erysiphaceae</taxon>
        <taxon>Golovinomyces</taxon>
    </lineage>
</organism>
<feature type="compositionally biased region" description="Polar residues" evidence="1">
    <location>
        <begin position="242"/>
        <end position="274"/>
    </location>
</feature>
<protein>
    <submittedName>
        <fullName evidence="2">Uncharacterized protein</fullName>
    </submittedName>
</protein>
<dbReference type="AlphaFoldDB" id="A0A420J0R3"/>
<comment type="caution">
    <text evidence="2">The sequence shown here is derived from an EMBL/GenBank/DDBJ whole genome shotgun (WGS) entry which is preliminary data.</text>
</comment>
<sequence length="415" mass="45358">MRPFPESANLKILPRVVSVLRSVFERDKITNRQTGFHSRIGVKVPLIRRYKHSSLEMYPNTHDLSPRQENSKDVSNSKKTSDQKENEDKKSNDQKASEQKKSNDEKDTEDKKSSDQKETEDEKSSDQKGSDQKKSNDQKESAKKSSDQKDTGDKKSSDQKDTDDEKSNKKSSDQKGSDQKKSSDQKESAKKTSDQKEPEAKKSGDQSGSDKEKISDQISTPSDAITASEGKKKAQTSEDTQKGSGTSSKPITEDQTSTSIASKPASESQNNSGDKNIVATKEIPTGKDTNPEKNETVKEKELNPPDSIVTPPSKESSSQSSKDSKAPPVDQPVPQDAKKDANIQPGDIPDSKINGKSDDLVALSSNSGANLSQSLPNITAKQANHDNSSSNVLKTAATICKLYSLILKQILVMNK</sequence>
<name>A0A420J0R3_9PEZI</name>
<accession>A0A420J0R3</accession>
<feature type="region of interest" description="Disordered" evidence="1">
    <location>
        <begin position="58"/>
        <end position="365"/>
    </location>
</feature>
<reference evidence="2 3" key="1">
    <citation type="journal article" date="2018" name="BMC Genomics">
        <title>Comparative genome analyses reveal sequence features reflecting distinct modes of host-adaptation between dicot and monocot powdery mildew.</title>
        <authorList>
            <person name="Wu Y."/>
            <person name="Ma X."/>
            <person name="Pan Z."/>
            <person name="Kale S.D."/>
            <person name="Song Y."/>
            <person name="King H."/>
            <person name="Zhang Q."/>
            <person name="Presley C."/>
            <person name="Deng X."/>
            <person name="Wei C.I."/>
            <person name="Xiao S."/>
        </authorList>
    </citation>
    <scope>NUCLEOTIDE SEQUENCE [LARGE SCALE GENOMIC DNA]</scope>
    <source>
        <strain evidence="2">UMSG1</strain>
    </source>
</reference>
<evidence type="ECO:0000313" key="3">
    <source>
        <dbReference type="Proteomes" id="UP000285326"/>
    </source>
</evidence>
<feature type="compositionally biased region" description="Polar residues" evidence="1">
    <location>
        <begin position="216"/>
        <end position="225"/>
    </location>
</feature>
<dbReference type="EMBL" id="MCBS01019382">
    <property type="protein sequence ID" value="RKF80376.1"/>
    <property type="molecule type" value="Genomic_DNA"/>
</dbReference>
<feature type="compositionally biased region" description="Basic and acidic residues" evidence="1">
    <location>
        <begin position="289"/>
        <end position="303"/>
    </location>
</feature>
<evidence type="ECO:0000256" key="1">
    <source>
        <dbReference type="SAM" id="MobiDB-lite"/>
    </source>
</evidence>